<dbReference type="RefSeq" id="WP_267846929.1">
    <property type="nucleotide sequence ID" value="NZ_JAPMXC010000001.1"/>
</dbReference>
<dbReference type="InterPro" id="IPR001431">
    <property type="entry name" value="Pept_M16_Zn_BS"/>
</dbReference>
<proteinExistence type="inferred from homology"/>
<dbReference type="Gene3D" id="3.30.830.10">
    <property type="entry name" value="Metalloenzyme, LuxS/M16 peptidase-like"/>
    <property type="match status" value="2"/>
</dbReference>
<dbReference type="InterPro" id="IPR011765">
    <property type="entry name" value="Pept_M16_N"/>
</dbReference>
<feature type="domain" description="Peptidase M16 C-terminal" evidence="6">
    <location>
        <begin position="203"/>
        <end position="388"/>
    </location>
</feature>
<dbReference type="PANTHER" id="PTHR11851">
    <property type="entry name" value="METALLOPROTEASE"/>
    <property type="match status" value="1"/>
</dbReference>
<evidence type="ECO:0000259" key="6">
    <source>
        <dbReference type="Pfam" id="PF05193"/>
    </source>
</evidence>
<dbReference type="InterPro" id="IPR011249">
    <property type="entry name" value="Metalloenz_LuxS/M16"/>
</dbReference>
<accession>A0ABT3ZMI5</accession>
<dbReference type="Proteomes" id="UP001082899">
    <property type="component" value="Unassembled WGS sequence"/>
</dbReference>
<comment type="caution">
    <text evidence="7">The sequence shown here is derived from an EMBL/GenBank/DDBJ whole genome shotgun (WGS) entry which is preliminary data.</text>
</comment>
<keyword evidence="8" id="KW-1185">Reference proteome</keyword>
<protein>
    <submittedName>
        <fullName evidence="7">Pitrilysin family protein</fullName>
    </submittedName>
</protein>
<dbReference type="InterPro" id="IPR050361">
    <property type="entry name" value="MPP/UQCRC_Complex"/>
</dbReference>
<gene>
    <name evidence="7" type="ORF">OVY01_07970</name>
</gene>
<evidence type="ECO:0000313" key="8">
    <source>
        <dbReference type="Proteomes" id="UP001082899"/>
    </source>
</evidence>
<dbReference type="Pfam" id="PF05193">
    <property type="entry name" value="Peptidase_M16_C"/>
    <property type="match status" value="1"/>
</dbReference>
<dbReference type="Pfam" id="PF00675">
    <property type="entry name" value="Peptidase_M16"/>
    <property type="match status" value="1"/>
</dbReference>
<evidence type="ECO:0000259" key="5">
    <source>
        <dbReference type="Pfam" id="PF00675"/>
    </source>
</evidence>
<feature type="domain" description="Peptidase M16 N-terminal" evidence="5">
    <location>
        <begin position="51"/>
        <end position="188"/>
    </location>
</feature>
<dbReference type="PROSITE" id="PS00143">
    <property type="entry name" value="INSULINASE"/>
    <property type="match status" value="1"/>
</dbReference>
<dbReference type="InterPro" id="IPR007863">
    <property type="entry name" value="Peptidase_M16_C"/>
</dbReference>
<dbReference type="EMBL" id="JAPMXC010000001">
    <property type="protein sequence ID" value="MCY0387168.1"/>
    <property type="molecule type" value="Genomic_DNA"/>
</dbReference>
<feature type="region of interest" description="Disordered" evidence="4">
    <location>
        <begin position="452"/>
        <end position="508"/>
    </location>
</feature>
<dbReference type="PANTHER" id="PTHR11851:SF49">
    <property type="entry name" value="MITOCHONDRIAL-PROCESSING PEPTIDASE SUBUNIT ALPHA"/>
    <property type="match status" value="1"/>
</dbReference>
<evidence type="ECO:0000313" key="7">
    <source>
        <dbReference type="EMBL" id="MCY0387168.1"/>
    </source>
</evidence>
<name>A0ABT3ZMI5_9BURK</name>
<feature type="compositionally biased region" description="Acidic residues" evidence="4">
    <location>
        <begin position="456"/>
        <end position="477"/>
    </location>
</feature>
<organism evidence="7 8">
    <name type="scientific">Robbsia betulipollinis</name>
    <dbReference type="NCBI Taxonomy" id="2981849"/>
    <lineage>
        <taxon>Bacteria</taxon>
        <taxon>Pseudomonadati</taxon>
        <taxon>Pseudomonadota</taxon>
        <taxon>Betaproteobacteria</taxon>
        <taxon>Burkholderiales</taxon>
        <taxon>Burkholderiaceae</taxon>
        <taxon>Robbsia</taxon>
    </lineage>
</organism>
<evidence type="ECO:0000256" key="1">
    <source>
        <dbReference type="ARBA" id="ARBA00001947"/>
    </source>
</evidence>
<evidence type="ECO:0000256" key="4">
    <source>
        <dbReference type="SAM" id="MobiDB-lite"/>
    </source>
</evidence>
<evidence type="ECO:0000256" key="2">
    <source>
        <dbReference type="ARBA" id="ARBA00007261"/>
    </source>
</evidence>
<comment type="similarity">
    <text evidence="2 3">Belongs to the peptidase M16 family.</text>
</comment>
<evidence type="ECO:0000256" key="3">
    <source>
        <dbReference type="RuleBase" id="RU004447"/>
    </source>
</evidence>
<comment type="cofactor">
    <cofactor evidence="1">
        <name>Zn(2+)</name>
        <dbReference type="ChEBI" id="CHEBI:29105"/>
    </cofactor>
</comment>
<dbReference type="SUPFAM" id="SSF63411">
    <property type="entry name" value="LuxS/MPP-like metallohydrolase"/>
    <property type="match status" value="2"/>
</dbReference>
<sequence length="508" mass="55733">MDRRGSMPESSHAPADAALDAAIASLADAPPAFDAPVSRHTLSNGLEVFVLEDHRAPVVGHALWYRAGSLDESSGVTGIAHVLEHMMFNGTTRYGPGEYDQQMRALGAYANALTWTDYTAYTVEAPASRLADVMALEAERMTDLRITDAEFEREIRVVMEERRQSSDDDPAGLLYESLYASAFHASPQRWPIIGWMSDLESMRAEDARHWYENWYRPDNALLVVAGDVAPQAVFALAQRCFGGIAPAAPAVSAAPARRRAQHEPAQRGTRRIATRALVPAPQLALGFKVPRLSDPRADDDVYALAVLAELLDWGRVLETALVRRRRLADETWATYDYLAREPGLFIVGAVCAAEVTPTRVERGLRAAIATIARDGVTPGALQRVRTQLLSSRLYRSDSVFEQADELGRMAMLGLADDVRIIDARLAAVTPWQVQDVAARYFSDETMTVAVLLPSESTEDADEGQEDNEEEEEDEDGNDATAAERPPRHDDAPAGDAAARARPGRRDAR</sequence>
<reference evidence="7" key="1">
    <citation type="submission" date="2022-11" db="EMBL/GenBank/DDBJ databases">
        <title>Robbsia betulipollinis sp. nov., isolated from pollen of birch (Betula pendula).</title>
        <authorList>
            <person name="Shi H."/>
            <person name="Ambika Manirajan B."/>
            <person name="Ratering S."/>
            <person name="Geissler-Plaum R."/>
            <person name="Schnell S."/>
        </authorList>
    </citation>
    <scope>NUCLEOTIDE SEQUENCE</scope>
    <source>
        <strain evidence="7">Bb-Pol-6</strain>
    </source>
</reference>